<gene>
    <name evidence="2" type="ORF">HP552_06600</name>
</gene>
<dbReference type="AlphaFoldDB" id="A0A7Y6BTY3"/>
<keyword evidence="3" id="KW-1185">Reference proteome</keyword>
<dbReference type="InterPro" id="IPR005908">
    <property type="entry name" value="G1P_thy_trans_l"/>
</dbReference>
<dbReference type="Gene3D" id="2.160.10.10">
    <property type="entry name" value="Hexapeptide repeat proteins"/>
    <property type="match status" value="1"/>
</dbReference>
<name>A0A7Y6BTY3_9BACL</name>
<dbReference type="Pfam" id="PF00483">
    <property type="entry name" value="NTP_transferase"/>
    <property type="match status" value="1"/>
</dbReference>
<dbReference type="InterPro" id="IPR029044">
    <property type="entry name" value="Nucleotide-diphossugar_trans"/>
</dbReference>
<dbReference type="InterPro" id="IPR005835">
    <property type="entry name" value="NTP_transferase_dom"/>
</dbReference>
<sequence>MKGLILCAGKGSRLYPFTFSYPKSLIPVANTPLLHSCIDKLVEQEISEIGIVIQKSQESLIRSSLESVTRWSRTNITFIYQKDPKGIADAILQAEHFIGQDSFILLLGDNLISISLSQLKKQIVEHGNHAALLLSEVDSPQDYGIAEVEDQRIVKLVEKPKAPKSNLAVLGAYGFTSSIFKAAKKIEPSARGEYEITDAIQWLIQQGYSVSYQQAEIANIDVGTLQRWLDANRKMLREMPVENDIHPSVILQNCKIIAPVSIEAGCILEDCVVGPYVSIGADSTIESCYIRDSILLGNVHIKQLSHAVVNTVVGTGSTLAGLEARRKGDEE</sequence>
<dbReference type="Proteomes" id="UP000526125">
    <property type="component" value="Unassembled WGS sequence"/>
</dbReference>
<comment type="caution">
    <text evidence="2">The sequence shown here is derived from an EMBL/GenBank/DDBJ whole genome shotgun (WGS) entry which is preliminary data.</text>
</comment>
<dbReference type="CDD" id="cd04189">
    <property type="entry name" value="G1P_TT_long"/>
    <property type="match status" value="1"/>
</dbReference>
<accession>A0A7Y6BTY3</accession>
<feature type="domain" description="Nucleotidyl transferase" evidence="1">
    <location>
        <begin position="2"/>
        <end position="236"/>
    </location>
</feature>
<dbReference type="Gene3D" id="3.90.550.10">
    <property type="entry name" value="Spore Coat Polysaccharide Biosynthesis Protein SpsA, Chain A"/>
    <property type="match status" value="1"/>
</dbReference>
<dbReference type="SUPFAM" id="SSF53448">
    <property type="entry name" value="Nucleotide-diphospho-sugar transferases"/>
    <property type="match status" value="1"/>
</dbReference>
<proteinExistence type="predicted"/>
<evidence type="ECO:0000259" key="1">
    <source>
        <dbReference type="Pfam" id="PF00483"/>
    </source>
</evidence>
<dbReference type="GO" id="GO:0016740">
    <property type="term" value="F:transferase activity"/>
    <property type="evidence" value="ECO:0007669"/>
    <property type="project" value="UniProtKB-KW"/>
</dbReference>
<dbReference type="RefSeq" id="WP_175394773.1">
    <property type="nucleotide sequence ID" value="NZ_JABMCB010000160.1"/>
</dbReference>
<organism evidence="2 3">
    <name type="scientific">Paenibacillus xylanilyticus</name>
    <dbReference type="NCBI Taxonomy" id="248903"/>
    <lineage>
        <taxon>Bacteria</taxon>
        <taxon>Bacillati</taxon>
        <taxon>Bacillota</taxon>
        <taxon>Bacilli</taxon>
        <taxon>Bacillales</taxon>
        <taxon>Paenibacillaceae</taxon>
        <taxon>Paenibacillus</taxon>
    </lineage>
</organism>
<dbReference type="EMBL" id="JABMCB010000160">
    <property type="protein sequence ID" value="NUU74912.1"/>
    <property type="molecule type" value="Genomic_DNA"/>
</dbReference>
<protein>
    <submittedName>
        <fullName evidence="2">NTP transferase domain-containing protein</fullName>
    </submittedName>
</protein>
<evidence type="ECO:0000313" key="3">
    <source>
        <dbReference type="Proteomes" id="UP000526125"/>
    </source>
</evidence>
<evidence type="ECO:0000313" key="2">
    <source>
        <dbReference type="EMBL" id="NUU74912.1"/>
    </source>
</evidence>
<keyword evidence="2" id="KW-0808">Transferase</keyword>
<reference evidence="2 3" key="1">
    <citation type="submission" date="2020-05" db="EMBL/GenBank/DDBJ databases">
        <title>Genome Sequencing of Type Strains.</title>
        <authorList>
            <person name="Lemaire J.F."/>
            <person name="Inderbitzin P."/>
            <person name="Gregorio O.A."/>
            <person name="Collins S.B."/>
            <person name="Wespe N."/>
            <person name="Knight-Connoni V."/>
        </authorList>
    </citation>
    <scope>NUCLEOTIDE SEQUENCE [LARGE SCALE GENOMIC DNA]</scope>
    <source>
        <strain evidence="2 3">LMG 21957</strain>
    </source>
</reference>
<dbReference type="PANTHER" id="PTHR42883">
    <property type="entry name" value="GLUCOSE-1-PHOSPHATE THYMIDYLTRANSFERASE"/>
    <property type="match status" value="1"/>
</dbReference>
<dbReference type="PANTHER" id="PTHR42883:SF2">
    <property type="entry name" value="THYMIDYLYLTRANSFERASE"/>
    <property type="match status" value="1"/>
</dbReference>